<dbReference type="OrthoDB" id="5420711at2759"/>
<feature type="compositionally biased region" description="Acidic residues" evidence="1">
    <location>
        <begin position="506"/>
        <end position="528"/>
    </location>
</feature>
<feature type="region of interest" description="Disordered" evidence="1">
    <location>
        <begin position="472"/>
        <end position="542"/>
    </location>
</feature>
<comment type="caution">
    <text evidence="2">The sequence shown here is derived from an EMBL/GenBank/DDBJ whole genome shotgun (WGS) entry which is preliminary data.</text>
</comment>
<proteinExistence type="predicted"/>
<keyword evidence="3" id="KW-1185">Reference proteome</keyword>
<sequence>MSQAAPLPHNAELFQQIEALSARATNILAFRRSCTCPRDNNRKPSGQSREWSHGVDPDLLRQLRELRDGGPNIEDPNQQHRRRHRDGNDADGNDANDDVDLHSNLRALEARVRRLVDRNRPCDCPHCPRDESSPESITILPRNLTNLPGEVRNMIWSRYLDGVPTLFGAHPVQGLVGAGSHRTAHDSLFPNHAEETDVITYTHDSRGWPPVELGPPQELYLLRAARQINQEVSTLYYGQMLTFNAAGPRETYCHAGLLTAHAFLTDRRPETLPLIRALRINMTQSMGEGDQMLADICGLHTPGVMVQLVGLIAQLPALQRLDLIFTGWPPDMRMHPWNNVPPTEFPERMSDDALVGSPWIRALRGLRRIDRVGLHVEANLGEDQAGSSDDYTREHVRRVVYFVRAVRNSILREGGRLRNDMIHVFFPHARDVDIVANLVVECDTEYVEERGAFSALRDIHLDYVHRQRAELFDPDPEDQFPPLDYSDSDDGSRDSLNSHDSWALDSDGDPDEAVEGWDDISMRDEDDSYPPVIVISDGSEDG</sequence>
<feature type="compositionally biased region" description="Basic and acidic residues" evidence="1">
    <location>
        <begin position="50"/>
        <end position="68"/>
    </location>
</feature>
<dbReference type="EMBL" id="LKEB01000086">
    <property type="protein sequence ID" value="ROV92243.1"/>
    <property type="molecule type" value="Genomic_DNA"/>
</dbReference>
<gene>
    <name evidence="2" type="ORF">VPNG_09662</name>
</gene>
<name>A0A423VMN6_9PEZI</name>
<evidence type="ECO:0000313" key="3">
    <source>
        <dbReference type="Proteomes" id="UP000285146"/>
    </source>
</evidence>
<feature type="region of interest" description="Disordered" evidence="1">
    <location>
        <begin position="35"/>
        <end position="102"/>
    </location>
</feature>
<evidence type="ECO:0000313" key="2">
    <source>
        <dbReference type="EMBL" id="ROV92243.1"/>
    </source>
</evidence>
<accession>A0A423VMN6</accession>
<dbReference type="AlphaFoldDB" id="A0A423VMN6"/>
<reference evidence="2 3" key="1">
    <citation type="submission" date="2015-09" db="EMBL/GenBank/DDBJ databases">
        <title>Host preference determinants of Valsa canker pathogens revealed by comparative genomics.</title>
        <authorList>
            <person name="Yin Z."/>
            <person name="Huang L."/>
        </authorList>
    </citation>
    <scope>NUCLEOTIDE SEQUENCE [LARGE SCALE GENOMIC DNA]</scope>
    <source>
        <strain evidence="2 3">SXYLt</strain>
    </source>
</reference>
<organism evidence="2 3">
    <name type="scientific">Cytospora leucostoma</name>
    <dbReference type="NCBI Taxonomy" id="1230097"/>
    <lineage>
        <taxon>Eukaryota</taxon>
        <taxon>Fungi</taxon>
        <taxon>Dikarya</taxon>
        <taxon>Ascomycota</taxon>
        <taxon>Pezizomycotina</taxon>
        <taxon>Sordariomycetes</taxon>
        <taxon>Sordariomycetidae</taxon>
        <taxon>Diaporthales</taxon>
        <taxon>Cytosporaceae</taxon>
        <taxon>Cytospora</taxon>
    </lineage>
</organism>
<dbReference type="Proteomes" id="UP000285146">
    <property type="component" value="Unassembled WGS sequence"/>
</dbReference>
<feature type="compositionally biased region" description="Acidic residues" evidence="1">
    <location>
        <begin position="89"/>
        <end position="98"/>
    </location>
</feature>
<dbReference type="InParanoid" id="A0A423VMN6"/>
<protein>
    <submittedName>
        <fullName evidence="2">Uncharacterized protein</fullName>
    </submittedName>
</protein>
<evidence type="ECO:0000256" key="1">
    <source>
        <dbReference type="SAM" id="MobiDB-lite"/>
    </source>
</evidence>